<dbReference type="EMBL" id="CP060204">
    <property type="protein sequence ID" value="QNH55393.1"/>
    <property type="molecule type" value="Genomic_DNA"/>
</dbReference>
<dbReference type="GO" id="GO:0043683">
    <property type="term" value="P:type IV pilus assembly"/>
    <property type="evidence" value="ECO:0007669"/>
    <property type="project" value="InterPro"/>
</dbReference>
<dbReference type="KEGG" id="stim:H1B31_00830"/>
<sequence length="179" mass="19564">MERLSKRQRIEIVLIFALALLLLYVLLIGPYIAVQRDAARAERAAAETLLMRADAYQRALLADGEAASKLRARQRRLADALPEVQGQGRFIHEVESLARRSGVSIIGVAPQASETAGEIAVQPIEFKFHGNYFDVLSFLRALQEGARCVQFSSFSLTAEGNELHGVLLVNIAAYAGAAK</sequence>
<keyword evidence="3" id="KW-1185">Reference proteome</keyword>
<keyword evidence="1" id="KW-0472">Membrane</keyword>
<dbReference type="Proteomes" id="UP000515480">
    <property type="component" value="Chromosome"/>
</dbReference>
<gene>
    <name evidence="2" type="primary">pilO</name>
    <name evidence="2" type="ORF">H1B31_00830</name>
</gene>
<evidence type="ECO:0000313" key="3">
    <source>
        <dbReference type="Proteomes" id="UP000515480"/>
    </source>
</evidence>
<dbReference type="Gene3D" id="3.30.70.60">
    <property type="match status" value="1"/>
</dbReference>
<protein>
    <submittedName>
        <fullName evidence="2">Type 4a pilus biogenesis protein PilO</fullName>
    </submittedName>
</protein>
<dbReference type="GO" id="GO:0043107">
    <property type="term" value="P:type IV pilus-dependent motility"/>
    <property type="evidence" value="ECO:0007669"/>
    <property type="project" value="InterPro"/>
</dbReference>
<keyword evidence="1" id="KW-1133">Transmembrane helix</keyword>
<evidence type="ECO:0000256" key="1">
    <source>
        <dbReference type="SAM" id="Phobius"/>
    </source>
</evidence>
<dbReference type="Pfam" id="PF04350">
    <property type="entry name" value="PilO"/>
    <property type="match status" value="1"/>
</dbReference>
<dbReference type="InterPro" id="IPR007445">
    <property type="entry name" value="PilO"/>
</dbReference>
<reference evidence="2 3" key="1">
    <citation type="submission" date="2020-07" db="EMBL/GenBank/DDBJ databases">
        <title>Complete genome and description of Selenomonas timonensis sp. nov., a new bacterium isolated from a gingivitis subject.</title>
        <authorList>
            <person name="Antezack A."/>
        </authorList>
    </citation>
    <scope>NUCLEOTIDE SEQUENCE [LARGE SCALE GENOMIC DNA]</scope>
    <source>
        <strain evidence="2 3">Marseille-Q3039</strain>
    </source>
</reference>
<name>A0A7G7VMQ0_9FIRM</name>
<proteinExistence type="predicted"/>
<feature type="transmembrane region" description="Helical" evidence="1">
    <location>
        <begin position="12"/>
        <end position="33"/>
    </location>
</feature>
<accession>A0A7G7VMQ0</accession>
<dbReference type="InterPro" id="IPR014717">
    <property type="entry name" value="Transl_elong_EF1B/ribsomal_bS6"/>
</dbReference>
<keyword evidence="1" id="KW-0812">Transmembrane</keyword>
<organism evidence="2 3">
    <name type="scientific">Selenomonas timonae</name>
    <dbReference type="NCBI Taxonomy" id="2754044"/>
    <lineage>
        <taxon>Bacteria</taxon>
        <taxon>Bacillati</taxon>
        <taxon>Bacillota</taxon>
        <taxon>Negativicutes</taxon>
        <taxon>Selenomonadales</taxon>
        <taxon>Selenomonadaceae</taxon>
        <taxon>Selenomonas</taxon>
    </lineage>
</organism>
<dbReference type="AlphaFoldDB" id="A0A7G7VMQ0"/>
<evidence type="ECO:0000313" key="2">
    <source>
        <dbReference type="EMBL" id="QNH55393.1"/>
    </source>
</evidence>